<feature type="region of interest" description="Disordered" evidence="1">
    <location>
        <begin position="39"/>
        <end position="58"/>
    </location>
</feature>
<dbReference type="Proteomes" id="UP000887577">
    <property type="component" value="Unplaced"/>
</dbReference>
<name>A0A914YVH2_9BILA</name>
<sequence>MLAQVVSFLTGCADLKNMTLPNRNGALDHKLKHFRRQHLDGAAEHQSPAAKRPKLSATAVGEEIDSISIELNPESDSSALHKLYKSTS</sequence>
<organism evidence="2 3">
    <name type="scientific">Panagrolaimus superbus</name>
    <dbReference type="NCBI Taxonomy" id="310955"/>
    <lineage>
        <taxon>Eukaryota</taxon>
        <taxon>Metazoa</taxon>
        <taxon>Ecdysozoa</taxon>
        <taxon>Nematoda</taxon>
        <taxon>Chromadorea</taxon>
        <taxon>Rhabditida</taxon>
        <taxon>Tylenchina</taxon>
        <taxon>Panagrolaimomorpha</taxon>
        <taxon>Panagrolaimoidea</taxon>
        <taxon>Panagrolaimidae</taxon>
        <taxon>Panagrolaimus</taxon>
    </lineage>
</organism>
<reference evidence="3" key="1">
    <citation type="submission" date="2022-11" db="UniProtKB">
        <authorList>
            <consortium name="WormBaseParasite"/>
        </authorList>
    </citation>
    <scope>IDENTIFICATION</scope>
</reference>
<accession>A0A914YVH2</accession>
<keyword evidence="2" id="KW-1185">Reference proteome</keyword>
<proteinExistence type="predicted"/>
<protein>
    <submittedName>
        <fullName evidence="3">Uncharacterized protein</fullName>
    </submittedName>
</protein>
<dbReference type="AlphaFoldDB" id="A0A914YVH2"/>
<evidence type="ECO:0000313" key="3">
    <source>
        <dbReference type="WBParaSite" id="PSU_v2.g21510.t1"/>
    </source>
</evidence>
<evidence type="ECO:0000313" key="2">
    <source>
        <dbReference type="Proteomes" id="UP000887577"/>
    </source>
</evidence>
<dbReference type="WBParaSite" id="PSU_v2.g21510.t1">
    <property type="protein sequence ID" value="PSU_v2.g21510.t1"/>
    <property type="gene ID" value="PSU_v2.g21510"/>
</dbReference>
<evidence type="ECO:0000256" key="1">
    <source>
        <dbReference type="SAM" id="MobiDB-lite"/>
    </source>
</evidence>